<proteinExistence type="predicted"/>
<keyword evidence="1" id="KW-1133">Transmembrane helix</keyword>
<accession>A0A084AAB6</accession>
<dbReference type="PATRIC" id="fig|1415168.3.peg.1467"/>
<keyword evidence="1" id="KW-0472">Membrane</keyword>
<feature type="transmembrane region" description="Helical" evidence="1">
    <location>
        <begin position="34"/>
        <end position="61"/>
    </location>
</feature>
<dbReference type="RefSeq" id="WP_021036577.1">
    <property type="nucleotide sequence ID" value="NZ_AZSI01000048.1"/>
</dbReference>
<dbReference type="GeneID" id="61108473"/>
<name>A0A084AAB6_LACLC</name>
<protein>
    <submittedName>
        <fullName evidence="2">Uncharacterized protein</fullName>
    </submittedName>
</protein>
<reference evidence="2 3" key="1">
    <citation type="submission" date="2014-06" db="EMBL/GenBank/DDBJ databases">
        <title>Draft genome sequence of the putrescine producing strain Lactococcus lactis subsp cremoris GE214.</title>
        <authorList>
            <person name="Ladero V."/>
            <person name="Linares D.M."/>
            <person name="del Rio B."/>
            <person name="Mayo B."/>
            <person name="Martin M.C."/>
            <person name="Fernandez M."/>
            <person name="Alvarez M.A."/>
        </authorList>
    </citation>
    <scope>NUCLEOTIDE SEQUENCE [LARGE SCALE GENOMIC DNA]</scope>
    <source>
        <strain evidence="2 3">GE214</strain>
    </source>
</reference>
<sequence>MFLLVMLILVMLLLIKGFFKFVLPALIILMILKFLFGGLMLLFSPHFWGALLVIAFIVWLVRASRSRYY</sequence>
<dbReference type="Proteomes" id="UP000028401">
    <property type="component" value="Unassembled WGS sequence"/>
</dbReference>
<evidence type="ECO:0000313" key="2">
    <source>
        <dbReference type="EMBL" id="KEY62245.1"/>
    </source>
</evidence>
<organism evidence="2 3">
    <name type="scientific">Lactococcus cremoris subsp. cremoris GE214</name>
    <dbReference type="NCBI Taxonomy" id="1415168"/>
    <lineage>
        <taxon>Bacteria</taxon>
        <taxon>Bacillati</taxon>
        <taxon>Bacillota</taxon>
        <taxon>Bacilli</taxon>
        <taxon>Lactobacillales</taxon>
        <taxon>Streptococcaceae</taxon>
        <taxon>Lactococcus</taxon>
        <taxon>Lactococcus cremoris subsp. cremoris</taxon>
    </lineage>
</organism>
<keyword evidence="1" id="KW-0812">Transmembrane</keyword>
<evidence type="ECO:0000256" key="1">
    <source>
        <dbReference type="SAM" id="Phobius"/>
    </source>
</evidence>
<dbReference type="AlphaFoldDB" id="A0A084AAB6"/>
<comment type="caution">
    <text evidence="2">The sequence shown here is derived from an EMBL/GenBank/DDBJ whole genome shotgun (WGS) entry which is preliminary data.</text>
</comment>
<dbReference type="EMBL" id="AZSI01000048">
    <property type="protein sequence ID" value="KEY62245.1"/>
    <property type="molecule type" value="Genomic_DNA"/>
</dbReference>
<gene>
    <name evidence="2" type="ORF">U725_01404</name>
</gene>
<evidence type="ECO:0000313" key="3">
    <source>
        <dbReference type="Proteomes" id="UP000028401"/>
    </source>
</evidence>